<evidence type="ECO:0000256" key="4">
    <source>
        <dbReference type="ARBA" id="ARBA00023002"/>
    </source>
</evidence>
<dbReference type="NCBIfam" id="NF004776">
    <property type="entry name" value="PRK06116.1"/>
    <property type="match status" value="1"/>
</dbReference>
<evidence type="ECO:0000259" key="10">
    <source>
        <dbReference type="Pfam" id="PF02852"/>
    </source>
</evidence>
<comment type="similarity">
    <text evidence="1">Belongs to the class-I pyridine nucleotide-disulfide oxidoreductase family.</text>
</comment>
<reference evidence="12" key="1">
    <citation type="submission" date="2021-05" db="EMBL/GenBank/DDBJ databases">
        <authorList>
            <person name="Pietrasiak N."/>
            <person name="Ward R."/>
            <person name="Stajich J.E."/>
            <person name="Kurbessoian T."/>
        </authorList>
    </citation>
    <scope>NUCLEOTIDE SEQUENCE</scope>
    <source>
        <strain evidence="12">UHER 2000/2452</strain>
    </source>
</reference>
<evidence type="ECO:0000256" key="5">
    <source>
        <dbReference type="ARBA" id="ARBA00023157"/>
    </source>
</evidence>
<feature type="disulfide bond" description="Redox-active" evidence="9">
    <location>
        <begin position="44"/>
        <end position="49"/>
    </location>
</feature>
<dbReference type="Gene3D" id="3.30.390.30">
    <property type="match status" value="1"/>
</dbReference>
<reference evidence="12" key="2">
    <citation type="journal article" date="2022" name="Microbiol. Resour. Announc.">
        <title>Metagenome Sequencing to Explore Phylogenomics of Terrestrial Cyanobacteria.</title>
        <authorList>
            <person name="Ward R.D."/>
            <person name="Stajich J.E."/>
            <person name="Johansen J.R."/>
            <person name="Huntemann M."/>
            <person name="Clum A."/>
            <person name="Foster B."/>
            <person name="Foster B."/>
            <person name="Roux S."/>
            <person name="Palaniappan K."/>
            <person name="Varghese N."/>
            <person name="Mukherjee S."/>
            <person name="Reddy T.B.K."/>
            <person name="Daum C."/>
            <person name="Copeland A."/>
            <person name="Chen I.A."/>
            <person name="Ivanova N.N."/>
            <person name="Kyrpides N.C."/>
            <person name="Shapiro N."/>
            <person name="Eloe-Fadrosh E.A."/>
            <person name="Pietrasiak N."/>
        </authorList>
    </citation>
    <scope>NUCLEOTIDE SEQUENCE</scope>
    <source>
        <strain evidence="12">UHER 2000/2452</strain>
    </source>
</reference>
<dbReference type="InterPro" id="IPR001100">
    <property type="entry name" value="Pyr_nuc-diS_OxRdtase"/>
</dbReference>
<keyword evidence="2" id="KW-0285">Flavoprotein</keyword>
<evidence type="ECO:0000256" key="2">
    <source>
        <dbReference type="ARBA" id="ARBA00022630"/>
    </source>
</evidence>
<dbReference type="Proteomes" id="UP000757435">
    <property type="component" value="Unassembled WGS sequence"/>
</dbReference>
<keyword evidence="4 12" id="KW-0560">Oxidoreductase</keyword>
<evidence type="ECO:0000256" key="1">
    <source>
        <dbReference type="ARBA" id="ARBA00007532"/>
    </source>
</evidence>
<feature type="active site" description="Proton acceptor" evidence="7">
    <location>
        <position position="437"/>
    </location>
</feature>
<dbReference type="Pfam" id="PF02852">
    <property type="entry name" value="Pyr_redox_dim"/>
    <property type="match status" value="1"/>
</dbReference>
<dbReference type="InterPro" id="IPR046952">
    <property type="entry name" value="GSHR/TRXR-like"/>
</dbReference>
<evidence type="ECO:0000256" key="8">
    <source>
        <dbReference type="PIRSR" id="PIRSR000350-3"/>
    </source>
</evidence>
<dbReference type="GO" id="GO:0006749">
    <property type="term" value="P:glutathione metabolic process"/>
    <property type="evidence" value="ECO:0007669"/>
    <property type="project" value="TreeGrafter"/>
</dbReference>
<protein>
    <submittedName>
        <fullName evidence="12">Glutathione-disulfide reductase</fullName>
        <ecNumber evidence="12">1.8.1.7</ecNumber>
    </submittedName>
</protein>
<feature type="binding site" evidence="8">
    <location>
        <begin position="175"/>
        <end position="182"/>
    </location>
    <ligand>
        <name>NAD(+)</name>
        <dbReference type="ChEBI" id="CHEBI:57540"/>
    </ligand>
</feature>
<dbReference type="GO" id="GO:0004362">
    <property type="term" value="F:glutathione-disulfide reductase (NADPH) activity"/>
    <property type="evidence" value="ECO:0007669"/>
    <property type="project" value="UniProtKB-EC"/>
</dbReference>
<dbReference type="GO" id="GO:0005829">
    <property type="term" value="C:cytosol"/>
    <property type="evidence" value="ECO:0007669"/>
    <property type="project" value="TreeGrafter"/>
</dbReference>
<dbReference type="AlphaFoldDB" id="A0A951QG33"/>
<dbReference type="PIRSF" id="PIRSF000350">
    <property type="entry name" value="Mercury_reductase_MerA"/>
    <property type="match status" value="1"/>
</dbReference>
<keyword evidence="3 8" id="KW-0274">FAD</keyword>
<dbReference type="SUPFAM" id="SSF51905">
    <property type="entry name" value="FAD/NAD(P)-binding domain"/>
    <property type="match status" value="1"/>
</dbReference>
<dbReference type="InterPro" id="IPR023753">
    <property type="entry name" value="FAD/NAD-binding_dom"/>
</dbReference>
<keyword evidence="6" id="KW-0676">Redox-active center</keyword>
<feature type="binding site" evidence="8">
    <location>
        <position position="262"/>
    </location>
    <ligand>
        <name>NAD(+)</name>
        <dbReference type="ChEBI" id="CHEBI:57540"/>
    </ligand>
</feature>
<dbReference type="GO" id="GO:0045454">
    <property type="term" value="P:cell redox homeostasis"/>
    <property type="evidence" value="ECO:0007669"/>
    <property type="project" value="InterPro"/>
</dbReference>
<dbReference type="EMBL" id="JAHHHD010000043">
    <property type="protein sequence ID" value="MBW4661706.1"/>
    <property type="molecule type" value="Genomic_DNA"/>
</dbReference>
<dbReference type="InterPro" id="IPR036188">
    <property type="entry name" value="FAD/NAD-bd_sf"/>
</dbReference>
<accession>A0A951QG33</accession>
<feature type="binding site" evidence="8">
    <location>
        <position position="53"/>
    </location>
    <ligand>
        <name>FAD</name>
        <dbReference type="ChEBI" id="CHEBI:57692"/>
    </ligand>
</feature>
<feature type="binding site" evidence="8">
    <location>
        <position position="302"/>
    </location>
    <ligand>
        <name>FAD</name>
        <dbReference type="ChEBI" id="CHEBI:57692"/>
    </ligand>
</feature>
<dbReference type="PANTHER" id="PTHR42737">
    <property type="entry name" value="GLUTATHIONE REDUCTASE"/>
    <property type="match status" value="1"/>
</dbReference>
<keyword evidence="8" id="KW-0547">Nucleotide-binding</keyword>
<evidence type="ECO:0000256" key="7">
    <source>
        <dbReference type="PIRSR" id="PIRSR000350-2"/>
    </source>
</evidence>
<proteinExistence type="inferred from homology"/>
<dbReference type="GO" id="GO:0050660">
    <property type="term" value="F:flavin adenine dinucleotide binding"/>
    <property type="evidence" value="ECO:0007669"/>
    <property type="project" value="InterPro"/>
</dbReference>
<evidence type="ECO:0000256" key="9">
    <source>
        <dbReference type="PIRSR" id="PIRSR000350-4"/>
    </source>
</evidence>
<feature type="domain" description="FAD/NAD(P)-binding" evidence="11">
    <location>
        <begin position="7"/>
        <end position="317"/>
    </location>
</feature>
<dbReference type="PRINTS" id="PR00411">
    <property type="entry name" value="PNDRDTASEI"/>
</dbReference>
<comment type="cofactor">
    <cofactor evidence="8">
        <name>FAD</name>
        <dbReference type="ChEBI" id="CHEBI:57692"/>
    </cofactor>
    <text evidence="8">Binds 1 FAD per subunit.</text>
</comment>
<evidence type="ECO:0000256" key="6">
    <source>
        <dbReference type="ARBA" id="ARBA00023284"/>
    </source>
</evidence>
<feature type="domain" description="Pyridine nucleotide-disulphide oxidoreductase dimerisation" evidence="10">
    <location>
        <begin position="337"/>
        <end position="444"/>
    </location>
</feature>
<dbReference type="PANTHER" id="PTHR42737:SF2">
    <property type="entry name" value="GLUTATHIONE REDUCTASE"/>
    <property type="match status" value="1"/>
</dbReference>
<evidence type="ECO:0000259" key="11">
    <source>
        <dbReference type="Pfam" id="PF07992"/>
    </source>
</evidence>
<dbReference type="Pfam" id="PF07992">
    <property type="entry name" value="Pyr_redox_2"/>
    <property type="match status" value="1"/>
</dbReference>
<keyword evidence="8" id="KW-0520">NAD</keyword>
<dbReference type="EC" id="1.8.1.7" evidence="12"/>
<name>A0A951QG33_9CYAN</name>
<gene>
    <name evidence="12" type="primary">gorA</name>
    <name evidence="12" type="ORF">KME15_23805</name>
</gene>
<sequence>MTSLSHYDLFIVGGGSGGLAAARRAADYGVQVAIAEPASLGGTCSARGCIPKKLMVYASGFSQLFEDAVGYGWSKSDSQFDWQKMIAAVNHEVQRLDKLHADSLKTAGVSLFRAKATFVDSHMLEVRGQKITADKILIAVGGKAIKPDILGIEHALVSDQMFHLPEQPNHLAIVGGGYIGVEFAGIMQGLGTQVTQIIREDMILKKFDEMIRTEVQNGMIQHGVHCLTNTEVTSIEKMPEGLQLTLSNSSHKIVNAVLFATGRTPNVAELRLENAKVEIDRQAIAVNEFSQTNQSHIYAVGDCTNRVQLTPVAIAEGRAFADTVFGKRHCRVNYNNIPSSVFSNPQAAFVGLTESEAQQQFGVDNVIAYCTTFKPLFHSLTDRDDTASMKLVVDKKSDRVLGAHMVGEYAAEIMQIVAIAVTAGLTKADFDATMPLHPTSAEKFIML</sequence>
<evidence type="ECO:0000313" key="12">
    <source>
        <dbReference type="EMBL" id="MBW4661706.1"/>
    </source>
</evidence>
<dbReference type="GO" id="GO:0034599">
    <property type="term" value="P:cellular response to oxidative stress"/>
    <property type="evidence" value="ECO:0007669"/>
    <property type="project" value="TreeGrafter"/>
</dbReference>
<evidence type="ECO:0000313" key="13">
    <source>
        <dbReference type="Proteomes" id="UP000757435"/>
    </source>
</evidence>
<comment type="caution">
    <text evidence="12">The sequence shown here is derived from an EMBL/GenBank/DDBJ whole genome shotgun (WGS) entry which is preliminary data.</text>
</comment>
<evidence type="ECO:0000256" key="3">
    <source>
        <dbReference type="ARBA" id="ARBA00022827"/>
    </source>
</evidence>
<dbReference type="InterPro" id="IPR004099">
    <property type="entry name" value="Pyr_nucl-diS_OxRdtase_dimer"/>
</dbReference>
<organism evidence="12 13">
    <name type="scientific">Drouetiella hepatica Uher 2000/2452</name>
    <dbReference type="NCBI Taxonomy" id="904376"/>
    <lineage>
        <taxon>Bacteria</taxon>
        <taxon>Bacillati</taxon>
        <taxon>Cyanobacteriota</taxon>
        <taxon>Cyanophyceae</taxon>
        <taxon>Oculatellales</taxon>
        <taxon>Oculatellaceae</taxon>
        <taxon>Drouetiella</taxon>
    </lineage>
</organism>
<keyword evidence="5" id="KW-1015">Disulfide bond</keyword>
<dbReference type="SUPFAM" id="SSF55424">
    <property type="entry name" value="FAD/NAD-linked reductases, dimerisation (C-terminal) domain"/>
    <property type="match status" value="1"/>
</dbReference>
<dbReference type="InterPro" id="IPR016156">
    <property type="entry name" value="FAD/NAD-linked_Rdtase_dimer_sf"/>
</dbReference>
<dbReference type="PRINTS" id="PR00368">
    <property type="entry name" value="FADPNR"/>
</dbReference>
<dbReference type="Gene3D" id="3.50.50.60">
    <property type="entry name" value="FAD/NAD(P)-binding domain"/>
    <property type="match status" value="2"/>
</dbReference>